<feature type="chain" id="PRO_5017646911" description="Inverse autotransporter beta-domain domain-containing protein" evidence="1">
    <location>
        <begin position="23"/>
        <end position="213"/>
    </location>
</feature>
<keyword evidence="1" id="KW-0732">Signal</keyword>
<dbReference type="AlphaFoldDB" id="A0A3D3R551"/>
<reference evidence="3 5" key="2">
    <citation type="submission" date="2019-08" db="EMBL/GenBank/DDBJ databases">
        <title>Deep-cultivation of Planctomycetes and their phenomic and genomic characterization uncovers novel biology.</title>
        <authorList>
            <person name="Wiegand S."/>
            <person name="Jogler M."/>
            <person name="Boedeker C."/>
            <person name="Pinto D."/>
            <person name="Vollmers J."/>
            <person name="Rivas-Marin E."/>
            <person name="Kohn T."/>
            <person name="Peeters S.H."/>
            <person name="Heuer A."/>
            <person name="Rast P."/>
            <person name="Oberbeckmann S."/>
            <person name="Bunk B."/>
            <person name="Jeske O."/>
            <person name="Meyerdierks A."/>
            <person name="Storesund J.E."/>
            <person name="Kallscheuer N."/>
            <person name="Luecker S."/>
            <person name="Lage O.M."/>
            <person name="Pohl T."/>
            <person name="Merkel B.J."/>
            <person name="Hornburger P."/>
            <person name="Mueller R.-W."/>
            <person name="Bruemmer F."/>
            <person name="Labrenz M."/>
            <person name="Spormann A.M."/>
            <person name="Op den Camp H."/>
            <person name="Overmann J."/>
            <person name="Amann R."/>
            <person name="Jetten M.S.M."/>
            <person name="Mascher T."/>
            <person name="Medema M.H."/>
            <person name="Devos D.P."/>
            <person name="Kaster A.-K."/>
            <person name="Ovreas L."/>
            <person name="Rohde M."/>
            <person name="Galperin M.Y."/>
            <person name="Jogler C."/>
        </authorList>
    </citation>
    <scope>NUCLEOTIDE SEQUENCE [LARGE SCALE GENOMIC DNA]</scope>
    <source>
        <strain evidence="3 5">DSM 8797</strain>
    </source>
</reference>
<dbReference type="Proteomes" id="UP000322887">
    <property type="component" value="Chromosome"/>
</dbReference>
<name>A0A3D3R551_9PLAN</name>
<accession>A0A3D3R551</accession>
<proteinExistence type="predicted"/>
<gene>
    <name evidence="2" type="ORF">DIT97_13425</name>
    <name evidence="3" type="ORF">GmarT_36540</name>
</gene>
<dbReference type="GeneID" id="98648154"/>
<protein>
    <recommendedName>
        <fullName evidence="6">Inverse autotransporter beta-domain domain-containing protein</fullName>
    </recommendedName>
</protein>
<dbReference type="EMBL" id="CP042910">
    <property type="protein sequence ID" value="QEG17772.1"/>
    <property type="molecule type" value="Genomic_DNA"/>
</dbReference>
<organism evidence="2 4">
    <name type="scientific">Gimesia maris</name>
    <dbReference type="NCBI Taxonomy" id="122"/>
    <lineage>
        <taxon>Bacteria</taxon>
        <taxon>Pseudomonadati</taxon>
        <taxon>Planctomycetota</taxon>
        <taxon>Planctomycetia</taxon>
        <taxon>Planctomycetales</taxon>
        <taxon>Planctomycetaceae</taxon>
        <taxon>Gimesia</taxon>
    </lineage>
</organism>
<feature type="signal peptide" evidence="1">
    <location>
        <begin position="1"/>
        <end position="22"/>
    </location>
</feature>
<dbReference type="EMBL" id="DQAY01000076">
    <property type="protein sequence ID" value="HCO23991.1"/>
    <property type="molecule type" value="Genomic_DNA"/>
</dbReference>
<sequence length="213" mass="24098">MKNLLPLLTVIVCLLTSSRSQAAIEAQKPDSRSETTATDTTPEWIVQISPAPGVNSYATRETRFPLDPSPQAVATSPDSRDLIVIAPRVIPDVKSTAVCENCTARSTPINRSYYLRSMPWYQSSTFTRLQGFPASYMYGDFIRSNWFGSPYQGNTFYYNGYRPSFQFGSLQFRGFGNYDRMYNPRIIPFGYQFAGLQDFYTALAWTSMFPSLP</sequence>
<evidence type="ECO:0000313" key="2">
    <source>
        <dbReference type="EMBL" id="HCO23991.1"/>
    </source>
</evidence>
<evidence type="ECO:0000313" key="5">
    <source>
        <dbReference type="Proteomes" id="UP000322887"/>
    </source>
</evidence>
<evidence type="ECO:0000256" key="1">
    <source>
        <dbReference type="SAM" id="SignalP"/>
    </source>
</evidence>
<dbReference type="RefSeq" id="WP_002645615.1">
    <property type="nucleotide sequence ID" value="NZ_CP036341.1"/>
</dbReference>
<evidence type="ECO:0000313" key="3">
    <source>
        <dbReference type="EMBL" id="QEG17772.1"/>
    </source>
</evidence>
<evidence type="ECO:0008006" key="6">
    <source>
        <dbReference type="Google" id="ProtNLM"/>
    </source>
</evidence>
<reference evidence="2 4" key="1">
    <citation type="journal article" date="2018" name="Nat. Biotechnol.">
        <title>A standardized bacterial taxonomy based on genome phylogeny substantially revises the tree of life.</title>
        <authorList>
            <person name="Parks D.H."/>
            <person name="Chuvochina M."/>
            <person name="Waite D.W."/>
            <person name="Rinke C."/>
            <person name="Skarshewski A."/>
            <person name="Chaumeil P.A."/>
            <person name="Hugenholtz P."/>
        </authorList>
    </citation>
    <scope>NUCLEOTIDE SEQUENCE [LARGE SCALE GENOMIC DNA]</scope>
    <source>
        <strain evidence="2">UBA9375</strain>
    </source>
</reference>
<dbReference type="Proteomes" id="UP000263642">
    <property type="component" value="Unassembled WGS sequence"/>
</dbReference>
<keyword evidence="5" id="KW-1185">Reference proteome</keyword>
<evidence type="ECO:0000313" key="4">
    <source>
        <dbReference type="Proteomes" id="UP000263642"/>
    </source>
</evidence>